<name>A0A6G1HI93_9PEZI</name>
<dbReference type="InterPro" id="IPR045328">
    <property type="entry name" value="Kre9/Knh1"/>
</dbReference>
<evidence type="ECO:0000313" key="5">
    <source>
        <dbReference type="EMBL" id="KAF2395778.1"/>
    </source>
</evidence>
<keyword evidence="1 2" id="KW-0732">Signal</keyword>
<dbReference type="GO" id="GO:0005576">
    <property type="term" value="C:extracellular region"/>
    <property type="evidence" value="ECO:0007669"/>
    <property type="project" value="TreeGrafter"/>
</dbReference>
<reference evidence="5" key="1">
    <citation type="journal article" date="2020" name="Stud. Mycol.">
        <title>101 Dothideomycetes genomes: a test case for predicting lifestyles and emergence of pathogens.</title>
        <authorList>
            <person name="Haridas S."/>
            <person name="Albert R."/>
            <person name="Binder M."/>
            <person name="Bloem J."/>
            <person name="Labutti K."/>
            <person name="Salamov A."/>
            <person name="Andreopoulos B."/>
            <person name="Baker S."/>
            <person name="Barry K."/>
            <person name="Bills G."/>
            <person name="Bluhm B."/>
            <person name="Cannon C."/>
            <person name="Castanera R."/>
            <person name="Culley D."/>
            <person name="Daum C."/>
            <person name="Ezra D."/>
            <person name="Gonzalez J."/>
            <person name="Henrissat B."/>
            <person name="Kuo A."/>
            <person name="Liang C."/>
            <person name="Lipzen A."/>
            <person name="Lutzoni F."/>
            <person name="Magnuson J."/>
            <person name="Mondo S."/>
            <person name="Nolan M."/>
            <person name="Ohm R."/>
            <person name="Pangilinan J."/>
            <person name="Park H.-J."/>
            <person name="Ramirez L."/>
            <person name="Alfaro M."/>
            <person name="Sun H."/>
            <person name="Tritt A."/>
            <person name="Yoshinaga Y."/>
            <person name="Zwiers L.-H."/>
            <person name="Turgeon B."/>
            <person name="Goodwin S."/>
            <person name="Spatafora J."/>
            <person name="Crous P."/>
            <person name="Grigoriev I."/>
        </authorList>
    </citation>
    <scope>NUCLEOTIDE SEQUENCE</scope>
    <source>
        <strain evidence="5">CBS 262.69</strain>
    </source>
</reference>
<dbReference type="GO" id="GO:0006078">
    <property type="term" value="P:(1-&gt;6)-beta-D-glucan biosynthetic process"/>
    <property type="evidence" value="ECO:0007669"/>
    <property type="project" value="InterPro"/>
</dbReference>
<dbReference type="OrthoDB" id="2432613at2759"/>
<evidence type="ECO:0000256" key="1">
    <source>
        <dbReference type="ARBA" id="ARBA00022729"/>
    </source>
</evidence>
<evidence type="ECO:0000313" key="6">
    <source>
        <dbReference type="Proteomes" id="UP000799640"/>
    </source>
</evidence>
<feature type="chain" id="PRO_5026068653" evidence="2">
    <location>
        <begin position="25"/>
        <end position="259"/>
    </location>
</feature>
<feature type="domain" description="Yeast cell wall synthesis Kre9/Knh1 C-terminal" evidence="3">
    <location>
        <begin position="164"/>
        <end position="227"/>
    </location>
</feature>
<dbReference type="EMBL" id="ML996711">
    <property type="protein sequence ID" value="KAF2395778.1"/>
    <property type="molecule type" value="Genomic_DNA"/>
</dbReference>
<dbReference type="Proteomes" id="UP000799640">
    <property type="component" value="Unassembled WGS sequence"/>
</dbReference>
<dbReference type="InterPro" id="IPR018466">
    <property type="entry name" value="Kre9/Knh1-like_N"/>
</dbReference>
<dbReference type="GO" id="GO:0042546">
    <property type="term" value="P:cell wall biogenesis"/>
    <property type="evidence" value="ECO:0007669"/>
    <property type="project" value="InterPro"/>
</dbReference>
<evidence type="ECO:0000259" key="3">
    <source>
        <dbReference type="Pfam" id="PF05390"/>
    </source>
</evidence>
<protein>
    <submittedName>
        <fullName evidence="5">Uncharacterized protein</fullName>
    </submittedName>
</protein>
<organism evidence="5 6">
    <name type="scientific">Trichodelitschia bisporula</name>
    <dbReference type="NCBI Taxonomy" id="703511"/>
    <lineage>
        <taxon>Eukaryota</taxon>
        <taxon>Fungi</taxon>
        <taxon>Dikarya</taxon>
        <taxon>Ascomycota</taxon>
        <taxon>Pezizomycotina</taxon>
        <taxon>Dothideomycetes</taxon>
        <taxon>Dothideomycetes incertae sedis</taxon>
        <taxon>Phaeotrichales</taxon>
        <taxon>Phaeotrichaceae</taxon>
        <taxon>Trichodelitschia</taxon>
    </lineage>
</organism>
<feature type="signal peptide" evidence="2">
    <location>
        <begin position="1"/>
        <end position="24"/>
    </location>
</feature>
<dbReference type="Pfam" id="PF10342">
    <property type="entry name" value="Kre9_KNH"/>
    <property type="match status" value="1"/>
</dbReference>
<dbReference type="InterPro" id="IPR008659">
    <property type="entry name" value="Kre9/Knh1_C"/>
</dbReference>
<dbReference type="AlphaFoldDB" id="A0A6G1HI93"/>
<accession>A0A6G1HI93</accession>
<keyword evidence="6" id="KW-1185">Reference proteome</keyword>
<dbReference type="PANTHER" id="PTHR28154">
    <property type="entry name" value="CELL WALL SYNTHESIS PROTEIN KNH1-RELATED"/>
    <property type="match status" value="1"/>
</dbReference>
<dbReference type="GO" id="GO:0031505">
    <property type="term" value="P:fungal-type cell wall organization"/>
    <property type="evidence" value="ECO:0007669"/>
    <property type="project" value="TreeGrafter"/>
</dbReference>
<dbReference type="PANTHER" id="PTHR28154:SF1">
    <property type="entry name" value="CELL WALL SYNTHESIS PROTEIN KNH1-RELATED"/>
    <property type="match status" value="1"/>
</dbReference>
<evidence type="ECO:0000259" key="4">
    <source>
        <dbReference type="Pfam" id="PF10342"/>
    </source>
</evidence>
<gene>
    <name evidence="5" type="ORF">EJ06DRAFT_484782</name>
</gene>
<sequence>MHLLPVLFPTLTLAALTFLSPTGGSTYAPGPLTVTWSITNTGPPPFISDASTYQLFLCAGGLDPATHTDLTPLVPLGLIKDGTSITVPIPGDIGASEPSNAYFLKILIQTPTGLTHALFSPRFTLSHMSGTFPAHVLPGLTSPLPPLPPSQSVLPPLTAPTLLASFLVPWTMQEGPTRYASMQPTPGTRITRQSPRRLFGTSEVAVQTGLMAPAQVVTTVTMSVPGDVVGREENTAAAMRLVGRGVGVDWRRWEGRWRD</sequence>
<evidence type="ECO:0000256" key="2">
    <source>
        <dbReference type="SAM" id="SignalP"/>
    </source>
</evidence>
<dbReference type="Pfam" id="PF05390">
    <property type="entry name" value="Kre9_KNH1_C"/>
    <property type="match status" value="1"/>
</dbReference>
<proteinExistence type="predicted"/>
<feature type="domain" description="Yeast cell wall synthesis Kre9/Knh1-like N-terminal" evidence="4">
    <location>
        <begin position="20"/>
        <end position="125"/>
    </location>
</feature>